<proteinExistence type="inferred from homology"/>
<dbReference type="EMBL" id="AP014936">
    <property type="protein sequence ID" value="BAU46762.1"/>
    <property type="molecule type" value="Genomic_DNA"/>
</dbReference>
<reference evidence="10 11" key="1">
    <citation type="submission" date="2015-08" db="EMBL/GenBank/DDBJ databases">
        <title>Complete genome sequence of Sulfurifustis variabilis.</title>
        <authorList>
            <person name="Miura A."/>
            <person name="Kojima H."/>
            <person name="Fukui M."/>
        </authorList>
    </citation>
    <scope>NUCLEOTIDE SEQUENCE [LARGE SCALE GENOMIC DNA]</scope>
    <source>
        <strain evidence="11">skN76</strain>
    </source>
</reference>
<dbReference type="Proteomes" id="UP000218899">
    <property type="component" value="Chromosome"/>
</dbReference>
<keyword evidence="8" id="KW-0997">Cell inner membrane</keyword>
<dbReference type="PANTHER" id="PTHR37484:SF1">
    <property type="entry name" value="ROD SHAPE-DETERMINING PROTEIN MRED"/>
    <property type="match status" value="1"/>
</dbReference>
<comment type="subcellular location">
    <subcellularLocation>
        <location evidence="8">Cell inner membrane</location>
    </subcellularLocation>
    <subcellularLocation>
        <location evidence="1">Cell membrane</location>
        <topology evidence="1">Multi-pass membrane protein</topology>
    </subcellularLocation>
</comment>
<keyword evidence="11" id="KW-1185">Reference proteome</keyword>
<dbReference type="Pfam" id="PF04093">
    <property type="entry name" value="MreD"/>
    <property type="match status" value="1"/>
</dbReference>
<protein>
    <recommendedName>
        <fullName evidence="8">Rod shape-determining protein MreD</fullName>
    </recommendedName>
</protein>
<comment type="similarity">
    <text evidence="2 8">Belongs to the MreD family.</text>
</comment>
<evidence type="ECO:0000313" key="11">
    <source>
        <dbReference type="Proteomes" id="UP000218899"/>
    </source>
</evidence>
<feature type="transmembrane region" description="Helical" evidence="9">
    <location>
        <begin position="102"/>
        <end position="122"/>
    </location>
</feature>
<evidence type="ECO:0000256" key="5">
    <source>
        <dbReference type="ARBA" id="ARBA00022960"/>
    </source>
</evidence>
<keyword evidence="3 8" id="KW-1003">Cell membrane</keyword>
<evidence type="ECO:0000256" key="3">
    <source>
        <dbReference type="ARBA" id="ARBA00022475"/>
    </source>
</evidence>
<evidence type="ECO:0000256" key="8">
    <source>
        <dbReference type="PIRNR" id="PIRNR018472"/>
    </source>
</evidence>
<evidence type="ECO:0000256" key="6">
    <source>
        <dbReference type="ARBA" id="ARBA00022989"/>
    </source>
</evidence>
<dbReference type="AlphaFoldDB" id="A0A1B4V2S4"/>
<dbReference type="InterPro" id="IPR007227">
    <property type="entry name" value="Cell_shape_determining_MreD"/>
</dbReference>
<evidence type="ECO:0000256" key="9">
    <source>
        <dbReference type="SAM" id="Phobius"/>
    </source>
</evidence>
<evidence type="ECO:0000313" key="10">
    <source>
        <dbReference type="EMBL" id="BAU46762.1"/>
    </source>
</evidence>
<gene>
    <name evidence="10" type="ORF">SVA_0180</name>
</gene>
<keyword evidence="5 8" id="KW-0133">Cell shape</keyword>
<dbReference type="RefSeq" id="WP_179948803.1">
    <property type="nucleotide sequence ID" value="NZ_AP014936.1"/>
</dbReference>
<keyword evidence="4 9" id="KW-0812">Transmembrane</keyword>
<dbReference type="PANTHER" id="PTHR37484">
    <property type="entry name" value="ROD SHAPE-DETERMINING PROTEIN MRED"/>
    <property type="match status" value="1"/>
</dbReference>
<dbReference type="NCBIfam" id="TIGR03426">
    <property type="entry name" value="shape_MreD"/>
    <property type="match status" value="1"/>
</dbReference>
<evidence type="ECO:0000256" key="1">
    <source>
        <dbReference type="ARBA" id="ARBA00004651"/>
    </source>
</evidence>
<evidence type="ECO:0000256" key="4">
    <source>
        <dbReference type="ARBA" id="ARBA00022692"/>
    </source>
</evidence>
<dbReference type="GO" id="GO:0005886">
    <property type="term" value="C:plasma membrane"/>
    <property type="evidence" value="ECO:0007669"/>
    <property type="project" value="UniProtKB-SubCell"/>
</dbReference>
<dbReference type="InterPro" id="IPR026034">
    <property type="entry name" value="MreD_proteobac"/>
</dbReference>
<evidence type="ECO:0000256" key="2">
    <source>
        <dbReference type="ARBA" id="ARBA00007776"/>
    </source>
</evidence>
<sequence>MSATPEVRGRFTILATFLVAIVLNILPGPTWAEPFLPDWVALTLVYWCMAAPQRVSVGTGWLLGLTLDVLYGSLLGQHALAKSAIAFITVRLHPQLRMFPRWQQAVSVLMLLFFNQLLVAWIRGMTGHAPGTAAYWTPSIVGALLWPWLFVILRDVRRRARVS</sequence>
<organism evidence="10 11">
    <name type="scientific">Sulfurifustis variabilis</name>
    <dbReference type="NCBI Taxonomy" id="1675686"/>
    <lineage>
        <taxon>Bacteria</taxon>
        <taxon>Pseudomonadati</taxon>
        <taxon>Pseudomonadota</taxon>
        <taxon>Gammaproteobacteria</taxon>
        <taxon>Acidiferrobacterales</taxon>
        <taxon>Acidiferrobacteraceae</taxon>
        <taxon>Sulfurifustis</taxon>
    </lineage>
</organism>
<evidence type="ECO:0000256" key="7">
    <source>
        <dbReference type="ARBA" id="ARBA00023136"/>
    </source>
</evidence>
<keyword evidence="7 8" id="KW-0472">Membrane</keyword>
<dbReference type="GO" id="GO:0008360">
    <property type="term" value="P:regulation of cell shape"/>
    <property type="evidence" value="ECO:0007669"/>
    <property type="project" value="UniProtKB-UniRule"/>
</dbReference>
<feature type="transmembrane region" description="Helical" evidence="9">
    <location>
        <begin position="134"/>
        <end position="153"/>
    </location>
</feature>
<name>A0A1B4V2S4_9GAMM</name>
<keyword evidence="6 9" id="KW-1133">Transmembrane helix</keyword>
<dbReference type="PIRSF" id="PIRSF018472">
    <property type="entry name" value="MreD_proteobac"/>
    <property type="match status" value="1"/>
</dbReference>
<dbReference type="KEGG" id="sva:SVA_0180"/>
<accession>A0A1B4V2S4</accession>
<comment type="function">
    <text evidence="8">Involved in formation of the rod shape of the cell. May also contribute to regulation of formation of penicillin-binding proteins.</text>
</comment>